<protein>
    <recommendedName>
        <fullName evidence="1">DUF985 domain-containing protein</fullName>
    </recommendedName>
</protein>
<sequence>MSAVTNESSAPAPAQLPAALPAVLPAEAQRWVERLGLEPLEHEGGLFRQMHLDAHSSAIYYLLADPDFSALHALGSVEVYHWYAGAPLRLLLLHPDGRAEERLLGPDPDSAAHPGQLPQLVVPAGVMQGSSSLGEWSLIGTTMSPPFEWEGFELGDCATLQERYPTAAERIAELTRPEAAPE</sequence>
<evidence type="ECO:0000313" key="2">
    <source>
        <dbReference type="EMBL" id="TDP95854.1"/>
    </source>
</evidence>
<organism evidence="2 3">
    <name type="scientific">Leucobacter luti</name>
    <dbReference type="NCBI Taxonomy" id="340320"/>
    <lineage>
        <taxon>Bacteria</taxon>
        <taxon>Bacillati</taxon>
        <taxon>Actinomycetota</taxon>
        <taxon>Actinomycetes</taxon>
        <taxon>Micrococcales</taxon>
        <taxon>Microbacteriaceae</taxon>
        <taxon>Leucobacter</taxon>
    </lineage>
</organism>
<dbReference type="Proteomes" id="UP000295601">
    <property type="component" value="Unassembled WGS sequence"/>
</dbReference>
<dbReference type="InterPro" id="IPR039935">
    <property type="entry name" value="YML079W-like"/>
</dbReference>
<evidence type="ECO:0000313" key="3">
    <source>
        <dbReference type="Proteomes" id="UP000295601"/>
    </source>
</evidence>
<dbReference type="AlphaFoldDB" id="A0A4R6S8W8"/>
<dbReference type="PANTHER" id="PTHR33387">
    <property type="entry name" value="RMLC-LIKE JELLY ROLL FOLD PROTEIN"/>
    <property type="match status" value="1"/>
</dbReference>
<evidence type="ECO:0000259" key="1">
    <source>
        <dbReference type="Pfam" id="PF06172"/>
    </source>
</evidence>
<proteinExistence type="predicted"/>
<accession>A0A4R6S8W8</accession>
<dbReference type="Gene3D" id="2.60.120.10">
    <property type="entry name" value="Jelly Rolls"/>
    <property type="match status" value="1"/>
</dbReference>
<feature type="domain" description="DUF985" evidence="1">
    <location>
        <begin position="29"/>
        <end position="154"/>
    </location>
</feature>
<dbReference type="PANTHER" id="PTHR33387:SF3">
    <property type="entry name" value="DUF985 DOMAIN-CONTAINING PROTEIN"/>
    <property type="match status" value="1"/>
</dbReference>
<dbReference type="Pfam" id="PF06172">
    <property type="entry name" value="Cupin_5"/>
    <property type="match status" value="1"/>
</dbReference>
<dbReference type="EMBL" id="SNYA01000001">
    <property type="protein sequence ID" value="TDP95854.1"/>
    <property type="molecule type" value="Genomic_DNA"/>
</dbReference>
<gene>
    <name evidence="2" type="ORF">EDF62_0548</name>
</gene>
<keyword evidence="3" id="KW-1185">Reference proteome</keyword>
<dbReference type="RefSeq" id="WP_243735979.1">
    <property type="nucleotide sequence ID" value="NZ_SNYA01000001.1"/>
</dbReference>
<dbReference type="CDD" id="cd06121">
    <property type="entry name" value="cupin_YML079wp"/>
    <property type="match status" value="1"/>
</dbReference>
<dbReference type="InterPro" id="IPR011051">
    <property type="entry name" value="RmlC_Cupin_sf"/>
</dbReference>
<name>A0A4R6S8W8_9MICO</name>
<dbReference type="InterPro" id="IPR014710">
    <property type="entry name" value="RmlC-like_jellyroll"/>
</dbReference>
<reference evidence="2 3" key="1">
    <citation type="submission" date="2019-03" db="EMBL/GenBank/DDBJ databases">
        <title>Genomic analyses of the natural microbiome of Caenorhabditis elegans.</title>
        <authorList>
            <person name="Samuel B."/>
        </authorList>
    </citation>
    <scope>NUCLEOTIDE SEQUENCE [LARGE SCALE GENOMIC DNA]</scope>
    <source>
        <strain evidence="2 3">JUb18</strain>
    </source>
</reference>
<dbReference type="InterPro" id="IPR009327">
    <property type="entry name" value="Cupin_DUF985"/>
</dbReference>
<dbReference type="SUPFAM" id="SSF51182">
    <property type="entry name" value="RmlC-like cupins"/>
    <property type="match status" value="1"/>
</dbReference>
<comment type="caution">
    <text evidence="2">The sequence shown here is derived from an EMBL/GenBank/DDBJ whole genome shotgun (WGS) entry which is preliminary data.</text>
</comment>